<feature type="transmembrane region" description="Helical" evidence="1">
    <location>
        <begin position="235"/>
        <end position="255"/>
    </location>
</feature>
<keyword evidence="3" id="KW-1185">Reference proteome</keyword>
<reference evidence="3" key="1">
    <citation type="journal article" date="2019" name="Int. J. Syst. Evol. Microbiol.">
        <title>The Global Catalogue of Microorganisms (GCM) 10K type strain sequencing project: providing services to taxonomists for standard genome sequencing and annotation.</title>
        <authorList>
            <consortium name="The Broad Institute Genomics Platform"/>
            <consortium name="The Broad Institute Genome Sequencing Center for Infectious Disease"/>
            <person name="Wu L."/>
            <person name="Ma J."/>
        </authorList>
    </citation>
    <scope>NUCLEOTIDE SEQUENCE [LARGE SCALE GENOMIC DNA]</scope>
    <source>
        <strain evidence="3">CCUG 57113</strain>
    </source>
</reference>
<evidence type="ECO:0000313" key="2">
    <source>
        <dbReference type="EMBL" id="MFC5468561.1"/>
    </source>
</evidence>
<comment type="caution">
    <text evidence="2">The sequence shown here is derived from an EMBL/GenBank/DDBJ whole genome shotgun (WGS) entry which is preliminary data.</text>
</comment>
<evidence type="ECO:0000256" key="1">
    <source>
        <dbReference type="SAM" id="Phobius"/>
    </source>
</evidence>
<organism evidence="2 3">
    <name type="scientific">Cohnella suwonensis</name>
    <dbReference type="NCBI Taxonomy" id="696072"/>
    <lineage>
        <taxon>Bacteria</taxon>
        <taxon>Bacillati</taxon>
        <taxon>Bacillota</taxon>
        <taxon>Bacilli</taxon>
        <taxon>Bacillales</taxon>
        <taxon>Paenibacillaceae</taxon>
        <taxon>Cohnella</taxon>
    </lineage>
</organism>
<accession>A0ABW0LV32</accession>
<dbReference type="PANTHER" id="PTHR36833">
    <property type="entry name" value="SLR0610 PROTEIN-RELATED"/>
    <property type="match status" value="1"/>
</dbReference>
<keyword evidence="1" id="KW-1133">Transmembrane helix</keyword>
<dbReference type="EMBL" id="JBHSMH010000016">
    <property type="protein sequence ID" value="MFC5468561.1"/>
    <property type="molecule type" value="Genomic_DNA"/>
</dbReference>
<protein>
    <submittedName>
        <fullName evidence="2">ABC transporter permease</fullName>
    </submittedName>
</protein>
<gene>
    <name evidence="2" type="ORF">ACFPPD_07495</name>
</gene>
<feature type="transmembrane region" description="Helical" evidence="1">
    <location>
        <begin position="204"/>
        <end position="228"/>
    </location>
</feature>
<dbReference type="Pfam" id="PF06182">
    <property type="entry name" value="ABC2_membrane_6"/>
    <property type="match status" value="1"/>
</dbReference>
<proteinExistence type="predicted"/>
<dbReference type="PANTHER" id="PTHR36833:SF1">
    <property type="entry name" value="INTEGRAL MEMBRANE TRANSPORT PROTEIN"/>
    <property type="match status" value="1"/>
</dbReference>
<dbReference type="Proteomes" id="UP001596105">
    <property type="component" value="Unassembled WGS sequence"/>
</dbReference>
<dbReference type="InterPro" id="IPR010390">
    <property type="entry name" value="ABC-2_transporter-like"/>
</dbReference>
<dbReference type="RefSeq" id="WP_378081709.1">
    <property type="nucleotide sequence ID" value="NZ_JBHSMH010000016.1"/>
</dbReference>
<keyword evidence="1" id="KW-0472">Membrane</keyword>
<evidence type="ECO:0000313" key="3">
    <source>
        <dbReference type="Proteomes" id="UP001596105"/>
    </source>
</evidence>
<feature type="transmembrane region" description="Helical" evidence="1">
    <location>
        <begin position="110"/>
        <end position="137"/>
    </location>
</feature>
<feature type="transmembrane region" description="Helical" evidence="1">
    <location>
        <begin position="30"/>
        <end position="51"/>
    </location>
</feature>
<name>A0ABW0LV32_9BACL</name>
<keyword evidence="1" id="KW-0812">Transmembrane</keyword>
<sequence>MISRLHRAFYLYWRHLSQQLKAILEYQTDFFILVISAVLTQLLGIVFLKVVYTKIPDINGWQFWEVAFMYAMIYLTEGIGSLFFEGTWRIGSLVNRGGLDVFLLRPLSPILQVLCNGIGMNGLGNIAMGSIIVVQAIIYMPMHWTWDKIAITILLLLSAVVIRVAINLASNSVSFWTRASRNAFPLMVHNLSDFAKYPITIFPVAIRSLVTFVVPFAFVSFFPASYIFGKNGTDWLWALSPIVAVACAAIAYRIFALGLRTYESVGN</sequence>
<feature type="transmembrane region" description="Helical" evidence="1">
    <location>
        <begin position="149"/>
        <end position="166"/>
    </location>
</feature>
<feature type="transmembrane region" description="Helical" evidence="1">
    <location>
        <begin position="63"/>
        <end position="84"/>
    </location>
</feature>